<evidence type="ECO:0000313" key="2">
    <source>
        <dbReference type="EnsemblProtists" id="EOD17283"/>
    </source>
</evidence>
<reference evidence="3" key="1">
    <citation type="journal article" date="2013" name="Nature">
        <title>Pan genome of the phytoplankton Emiliania underpins its global distribution.</title>
        <authorList>
            <person name="Read B.A."/>
            <person name="Kegel J."/>
            <person name="Klute M.J."/>
            <person name="Kuo A."/>
            <person name="Lefebvre S.C."/>
            <person name="Maumus F."/>
            <person name="Mayer C."/>
            <person name="Miller J."/>
            <person name="Monier A."/>
            <person name="Salamov A."/>
            <person name="Young J."/>
            <person name="Aguilar M."/>
            <person name="Claverie J.M."/>
            <person name="Frickenhaus S."/>
            <person name="Gonzalez K."/>
            <person name="Herman E.K."/>
            <person name="Lin Y.C."/>
            <person name="Napier J."/>
            <person name="Ogata H."/>
            <person name="Sarno A.F."/>
            <person name="Shmutz J."/>
            <person name="Schroeder D."/>
            <person name="de Vargas C."/>
            <person name="Verret F."/>
            <person name="von Dassow P."/>
            <person name="Valentin K."/>
            <person name="Van de Peer Y."/>
            <person name="Wheeler G."/>
            <person name="Dacks J.B."/>
            <person name="Delwiche C.F."/>
            <person name="Dyhrman S.T."/>
            <person name="Glockner G."/>
            <person name="John U."/>
            <person name="Richards T."/>
            <person name="Worden A.Z."/>
            <person name="Zhang X."/>
            <person name="Grigoriev I.V."/>
            <person name="Allen A.E."/>
            <person name="Bidle K."/>
            <person name="Borodovsky M."/>
            <person name="Bowler C."/>
            <person name="Brownlee C."/>
            <person name="Cock J.M."/>
            <person name="Elias M."/>
            <person name="Gladyshev V.N."/>
            <person name="Groth M."/>
            <person name="Guda C."/>
            <person name="Hadaegh A."/>
            <person name="Iglesias-Rodriguez M.D."/>
            <person name="Jenkins J."/>
            <person name="Jones B.M."/>
            <person name="Lawson T."/>
            <person name="Leese F."/>
            <person name="Lindquist E."/>
            <person name="Lobanov A."/>
            <person name="Lomsadze A."/>
            <person name="Malik S.B."/>
            <person name="Marsh M.E."/>
            <person name="Mackinder L."/>
            <person name="Mock T."/>
            <person name="Mueller-Roeber B."/>
            <person name="Pagarete A."/>
            <person name="Parker M."/>
            <person name="Probert I."/>
            <person name="Quesneville H."/>
            <person name="Raines C."/>
            <person name="Rensing S.A."/>
            <person name="Riano-Pachon D.M."/>
            <person name="Richier S."/>
            <person name="Rokitta S."/>
            <person name="Shiraiwa Y."/>
            <person name="Soanes D.M."/>
            <person name="van der Giezen M."/>
            <person name="Wahlund T.M."/>
            <person name="Williams B."/>
            <person name="Wilson W."/>
            <person name="Wolfe G."/>
            <person name="Wurch L.L."/>
        </authorList>
    </citation>
    <scope>NUCLEOTIDE SEQUENCE</scope>
</reference>
<dbReference type="PaxDb" id="2903-EOD17283"/>
<accession>A0A0D3J198</accession>
<sequence>MNGIMSRRSSGGSKPSLGVGDSVTVCWCPRSGTWYTGEVTALNAETRRFEVTYDPDGADEPEKQWHPLAWLEPVDGQRPRVKVGAVSEPDVEVKIKRPRKTVQPRAKPVAPPAPTASDARPASTPQAQSARCESISERMAFLRQLKEGGKISEAEEARHRDRILGEI</sequence>
<feature type="region of interest" description="Disordered" evidence="1">
    <location>
        <begin position="148"/>
        <end position="167"/>
    </location>
</feature>
<dbReference type="RefSeq" id="XP_005769712.1">
    <property type="nucleotide sequence ID" value="XM_005769655.1"/>
</dbReference>
<dbReference type="GeneID" id="17263432"/>
<dbReference type="Proteomes" id="UP000013827">
    <property type="component" value="Unassembled WGS sequence"/>
</dbReference>
<dbReference type="AlphaFoldDB" id="A0A0D3J198"/>
<reference evidence="2" key="2">
    <citation type="submission" date="2024-10" db="UniProtKB">
        <authorList>
            <consortium name="EnsemblProtists"/>
        </authorList>
    </citation>
    <scope>IDENTIFICATION</scope>
</reference>
<keyword evidence="3" id="KW-1185">Reference proteome</keyword>
<feature type="region of interest" description="Disordered" evidence="1">
    <location>
        <begin position="1"/>
        <end position="21"/>
    </location>
</feature>
<protein>
    <recommendedName>
        <fullName evidence="4">Tudor domain-containing protein</fullName>
    </recommendedName>
</protein>
<evidence type="ECO:0008006" key="4">
    <source>
        <dbReference type="Google" id="ProtNLM"/>
    </source>
</evidence>
<evidence type="ECO:0000256" key="1">
    <source>
        <dbReference type="SAM" id="MobiDB-lite"/>
    </source>
</evidence>
<dbReference type="EnsemblProtists" id="EOD17283">
    <property type="protein sequence ID" value="EOD17283"/>
    <property type="gene ID" value="EMIHUDRAFT_459003"/>
</dbReference>
<organism evidence="2 3">
    <name type="scientific">Emiliania huxleyi (strain CCMP1516)</name>
    <dbReference type="NCBI Taxonomy" id="280463"/>
    <lineage>
        <taxon>Eukaryota</taxon>
        <taxon>Haptista</taxon>
        <taxon>Haptophyta</taxon>
        <taxon>Prymnesiophyceae</taxon>
        <taxon>Isochrysidales</taxon>
        <taxon>Noelaerhabdaceae</taxon>
        <taxon>Emiliania</taxon>
    </lineage>
</organism>
<evidence type="ECO:0000313" key="3">
    <source>
        <dbReference type="Proteomes" id="UP000013827"/>
    </source>
</evidence>
<proteinExistence type="predicted"/>
<name>A0A0D3J198_EMIH1</name>
<dbReference type="Gene3D" id="2.30.30.140">
    <property type="match status" value="1"/>
</dbReference>
<dbReference type="KEGG" id="ehx:EMIHUDRAFT_459003"/>
<dbReference type="HOGENOM" id="CLU_1597526_0_0_1"/>
<feature type="region of interest" description="Disordered" evidence="1">
    <location>
        <begin position="96"/>
        <end position="134"/>
    </location>
</feature>